<name>A0ABV2CRT1_9RHOO</name>
<sequence length="195" mass="20923">MFSPKEFFRTCLLLACAGLLAPAAQAATRVIDVQFARGESGAVSRGTVSGSDYVDYRVRARAGQPITVRLRSDNEGAFFNLLQAGREQALFVGSSSGRYLAGTLPADSIYSIRVYLVRSAARRNEKASFALEVSVGAAATAPRVHRSRFSRPMEYQGTGVGASLDEGVLQRRSAGLAFEGRVLSSVPAEGMRPER</sequence>
<evidence type="ECO:0000313" key="3">
    <source>
        <dbReference type="Proteomes" id="UP001548590"/>
    </source>
</evidence>
<keyword evidence="3" id="KW-1185">Reference proteome</keyword>
<feature type="chain" id="PRO_5047497683" description="DNA breaking-rejoining protein" evidence="1">
    <location>
        <begin position="27"/>
        <end position="195"/>
    </location>
</feature>
<evidence type="ECO:0000313" key="2">
    <source>
        <dbReference type="EMBL" id="MET1490172.1"/>
    </source>
</evidence>
<dbReference type="Proteomes" id="UP001548590">
    <property type="component" value="Unassembled WGS sequence"/>
</dbReference>
<comment type="caution">
    <text evidence="2">The sequence shown here is derived from an EMBL/GenBank/DDBJ whole genome shotgun (WGS) entry which is preliminary data.</text>
</comment>
<dbReference type="Gene3D" id="2.60.120.380">
    <property type="match status" value="1"/>
</dbReference>
<evidence type="ECO:0000256" key="1">
    <source>
        <dbReference type="SAM" id="SignalP"/>
    </source>
</evidence>
<keyword evidence="1" id="KW-0732">Signal</keyword>
<dbReference type="EMBL" id="JBEWLZ010000004">
    <property type="protein sequence ID" value="MET1490172.1"/>
    <property type="molecule type" value="Genomic_DNA"/>
</dbReference>
<organism evidence="2 3">
    <name type="scientific">Uliginosibacterium paludis</name>
    <dbReference type="NCBI Taxonomy" id="1615952"/>
    <lineage>
        <taxon>Bacteria</taxon>
        <taxon>Pseudomonadati</taxon>
        <taxon>Pseudomonadota</taxon>
        <taxon>Betaproteobacteria</taxon>
        <taxon>Rhodocyclales</taxon>
        <taxon>Zoogloeaceae</taxon>
        <taxon>Uliginosibacterium</taxon>
    </lineage>
</organism>
<feature type="signal peptide" evidence="1">
    <location>
        <begin position="1"/>
        <end position="26"/>
    </location>
</feature>
<proteinExistence type="predicted"/>
<accession>A0ABV2CRT1</accession>
<dbReference type="RefSeq" id="WP_345923717.1">
    <property type="nucleotide sequence ID" value="NZ_JBDIVF010000001.1"/>
</dbReference>
<protein>
    <recommendedName>
        <fullName evidence="4">DNA breaking-rejoining protein</fullName>
    </recommendedName>
</protein>
<gene>
    <name evidence="2" type="ORF">ABVT11_10060</name>
</gene>
<evidence type="ECO:0008006" key="4">
    <source>
        <dbReference type="Google" id="ProtNLM"/>
    </source>
</evidence>
<reference evidence="2 3" key="1">
    <citation type="submission" date="2024-07" db="EMBL/GenBank/DDBJ databases">
        <title>Uliginosibacterium paludis KCTC:42655.</title>
        <authorList>
            <person name="Kim M.K."/>
        </authorList>
    </citation>
    <scope>NUCLEOTIDE SEQUENCE [LARGE SCALE GENOMIC DNA]</scope>
    <source>
        <strain evidence="2 3">KCTC 42655</strain>
    </source>
</reference>